<reference evidence="8" key="1">
    <citation type="submission" date="2006-12" db="EMBL/GenBank/DDBJ databases">
        <title>Complete sequence of chromosome 1 of Verminephrobacter eiseniae EF01-2.</title>
        <authorList>
            <person name="Copeland A."/>
            <person name="Lucas S."/>
            <person name="Lapidus A."/>
            <person name="Barry K."/>
            <person name="Detter J.C."/>
            <person name="Glavina del Rio T."/>
            <person name="Dalin E."/>
            <person name="Tice H."/>
            <person name="Pitluck S."/>
            <person name="Chertkov O."/>
            <person name="Brettin T."/>
            <person name="Bruce D."/>
            <person name="Han C."/>
            <person name="Tapia R."/>
            <person name="Gilna P."/>
            <person name="Schmutz J."/>
            <person name="Larimer F."/>
            <person name="Land M."/>
            <person name="Hauser L."/>
            <person name="Kyrpides N."/>
            <person name="Kim E."/>
            <person name="Stahl D."/>
            <person name="Richardson P."/>
        </authorList>
    </citation>
    <scope>NUCLEOTIDE SEQUENCE [LARGE SCALE GENOMIC DNA]</scope>
    <source>
        <strain evidence="8">EF01-2</strain>
    </source>
</reference>
<evidence type="ECO:0000259" key="6">
    <source>
        <dbReference type="PROSITE" id="PS51007"/>
    </source>
</evidence>
<evidence type="ECO:0000256" key="2">
    <source>
        <dbReference type="ARBA" id="ARBA00022723"/>
    </source>
</evidence>
<accession>A1WSQ3</accession>
<organism evidence="7 8">
    <name type="scientific">Verminephrobacter eiseniae (strain EF01-2)</name>
    <dbReference type="NCBI Taxonomy" id="391735"/>
    <lineage>
        <taxon>Bacteria</taxon>
        <taxon>Pseudomonadati</taxon>
        <taxon>Pseudomonadota</taxon>
        <taxon>Betaproteobacteria</taxon>
        <taxon>Burkholderiales</taxon>
        <taxon>Comamonadaceae</taxon>
        <taxon>Verminephrobacter</taxon>
    </lineage>
</organism>
<protein>
    <submittedName>
        <fullName evidence="7">Putative methanol dehydrogenase-like protein, cytochrome cL (XoxG)</fullName>
    </submittedName>
</protein>
<keyword evidence="2 4" id="KW-0479">Metal-binding</keyword>
<dbReference type="Gene3D" id="1.10.760.10">
    <property type="entry name" value="Cytochrome c-like domain"/>
    <property type="match status" value="1"/>
</dbReference>
<keyword evidence="8" id="KW-1185">Reference proteome</keyword>
<proteinExistence type="predicted"/>
<feature type="signal peptide" evidence="5">
    <location>
        <begin position="1"/>
        <end position="33"/>
    </location>
</feature>
<dbReference type="EMBL" id="CP000542">
    <property type="protein sequence ID" value="ABM60660.1"/>
    <property type="molecule type" value="Genomic_DNA"/>
</dbReference>
<keyword evidence="3 4" id="KW-0408">Iron</keyword>
<evidence type="ECO:0000256" key="4">
    <source>
        <dbReference type="PROSITE-ProRule" id="PRU00433"/>
    </source>
</evidence>
<dbReference type="Pfam" id="PF13442">
    <property type="entry name" value="Cytochrome_CBB3"/>
    <property type="match status" value="1"/>
</dbReference>
<dbReference type="InterPro" id="IPR009056">
    <property type="entry name" value="Cyt_c-like_dom"/>
</dbReference>
<keyword evidence="5" id="KW-0732">Signal</keyword>
<evidence type="ECO:0000313" key="8">
    <source>
        <dbReference type="Proteomes" id="UP000000374"/>
    </source>
</evidence>
<dbReference type="AlphaFoldDB" id="A1WSQ3"/>
<evidence type="ECO:0000256" key="3">
    <source>
        <dbReference type="ARBA" id="ARBA00023004"/>
    </source>
</evidence>
<dbReference type="GO" id="GO:0020037">
    <property type="term" value="F:heme binding"/>
    <property type="evidence" value="ECO:0007669"/>
    <property type="project" value="InterPro"/>
</dbReference>
<evidence type="ECO:0000256" key="5">
    <source>
        <dbReference type="SAM" id="SignalP"/>
    </source>
</evidence>
<dbReference type="PROSITE" id="PS51007">
    <property type="entry name" value="CYTC"/>
    <property type="match status" value="1"/>
</dbReference>
<dbReference type="SUPFAM" id="SSF46626">
    <property type="entry name" value="Cytochrome c"/>
    <property type="match status" value="1"/>
</dbReference>
<dbReference type="eggNOG" id="COG2010">
    <property type="taxonomic scope" value="Bacteria"/>
</dbReference>
<dbReference type="KEGG" id="vei:Veis_4973"/>
<dbReference type="InterPro" id="IPR036909">
    <property type="entry name" value="Cyt_c-like_dom_sf"/>
</dbReference>
<dbReference type="Proteomes" id="UP000000374">
    <property type="component" value="Chromosome"/>
</dbReference>
<feature type="domain" description="Cytochrome c" evidence="6">
    <location>
        <begin position="55"/>
        <end position="134"/>
    </location>
</feature>
<dbReference type="HOGENOM" id="CLU_136806_1_0_4"/>
<keyword evidence="1 4" id="KW-0349">Heme</keyword>
<evidence type="ECO:0000313" key="7">
    <source>
        <dbReference type="EMBL" id="ABM60660.1"/>
    </source>
</evidence>
<name>A1WSQ3_VEREI</name>
<dbReference type="STRING" id="391735.Veis_4973"/>
<sequence>MPPCICFTNKDLIDMLRSSCVIILALLACSLCAAQGKGESAQPLYQVTEGNKVDAKTLEGWKTWRALACERCHGAQQEGLVGPSLLESLKKLSPDAFHDLVMQGKIDKGMPNFAASDAMQKNWQNLYAYLKGRSDGKIMPGRVYPADK</sequence>
<dbReference type="GO" id="GO:0009055">
    <property type="term" value="F:electron transfer activity"/>
    <property type="evidence" value="ECO:0007669"/>
    <property type="project" value="InterPro"/>
</dbReference>
<gene>
    <name evidence="7" type="ordered locus">Veis_4973</name>
</gene>
<dbReference type="GO" id="GO:0046872">
    <property type="term" value="F:metal ion binding"/>
    <property type="evidence" value="ECO:0007669"/>
    <property type="project" value="UniProtKB-KW"/>
</dbReference>
<feature type="chain" id="PRO_5002640087" evidence="5">
    <location>
        <begin position="34"/>
        <end position="148"/>
    </location>
</feature>
<evidence type="ECO:0000256" key="1">
    <source>
        <dbReference type="ARBA" id="ARBA00022617"/>
    </source>
</evidence>